<protein>
    <submittedName>
        <fullName evidence="1">Uncharacterized protein</fullName>
    </submittedName>
</protein>
<evidence type="ECO:0000313" key="1">
    <source>
        <dbReference type="EMBL" id="JAH57895.1"/>
    </source>
</evidence>
<dbReference type="AlphaFoldDB" id="A0A0E9TY97"/>
<reference evidence="1" key="2">
    <citation type="journal article" date="2015" name="Fish Shellfish Immunol.">
        <title>Early steps in the European eel (Anguilla anguilla)-Vibrio vulnificus interaction in the gills: Role of the RtxA13 toxin.</title>
        <authorList>
            <person name="Callol A."/>
            <person name="Pajuelo D."/>
            <person name="Ebbesson L."/>
            <person name="Teles M."/>
            <person name="MacKenzie S."/>
            <person name="Amaro C."/>
        </authorList>
    </citation>
    <scope>NUCLEOTIDE SEQUENCE</scope>
</reference>
<reference evidence="1" key="1">
    <citation type="submission" date="2014-11" db="EMBL/GenBank/DDBJ databases">
        <authorList>
            <person name="Amaro Gonzalez C."/>
        </authorList>
    </citation>
    <scope>NUCLEOTIDE SEQUENCE</scope>
</reference>
<name>A0A0E9TY97_ANGAN</name>
<proteinExistence type="predicted"/>
<accession>A0A0E9TY97</accession>
<dbReference type="EMBL" id="GBXM01050682">
    <property type="protein sequence ID" value="JAH57895.1"/>
    <property type="molecule type" value="Transcribed_RNA"/>
</dbReference>
<organism evidence="1">
    <name type="scientific">Anguilla anguilla</name>
    <name type="common">European freshwater eel</name>
    <name type="synonym">Muraena anguilla</name>
    <dbReference type="NCBI Taxonomy" id="7936"/>
    <lineage>
        <taxon>Eukaryota</taxon>
        <taxon>Metazoa</taxon>
        <taxon>Chordata</taxon>
        <taxon>Craniata</taxon>
        <taxon>Vertebrata</taxon>
        <taxon>Euteleostomi</taxon>
        <taxon>Actinopterygii</taxon>
        <taxon>Neopterygii</taxon>
        <taxon>Teleostei</taxon>
        <taxon>Anguilliformes</taxon>
        <taxon>Anguillidae</taxon>
        <taxon>Anguilla</taxon>
    </lineage>
</organism>
<sequence>MILVSVHWFLILGDSPHSTGVMVCSIT</sequence>